<evidence type="ECO:0000256" key="3">
    <source>
        <dbReference type="ARBA" id="ARBA00022801"/>
    </source>
</evidence>
<evidence type="ECO:0000256" key="5">
    <source>
        <dbReference type="ARBA" id="ARBA00022837"/>
    </source>
</evidence>
<dbReference type="SUPFAM" id="SSF49758">
    <property type="entry name" value="Calpain large subunit, middle domain (domain III)"/>
    <property type="match status" value="1"/>
</dbReference>
<dbReference type="InterPro" id="IPR001300">
    <property type="entry name" value="Peptidase_C2_calpain_cat"/>
</dbReference>
<gene>
    <name evidence="10" type="ORF">NQ318_022120</name>
</gene>
<feature type="active site" evidence="6 7">
    <location>
        <position position="248"/>
    </location>
</feature>
<dbReference type="InterPro" id="IPR022684">
    <property type="entry name" value="Calpain_cysteine_protease"/>
</dbReference>
<keyword evidence="4 7" id="KW-0788">Thiol protease</keyword>
<dbReference type="GO" id="GO:0005509">
    <property type="term" value="F:calcium ion binding"/>
    <property type="evidence" value="ECO:0007669"/>
    <property type="project" value="InterPro"/>
</dbReference>
<dbReference type="InterPro" id="IPR038765">
    <property type="entry name" value="Papain-like_cys_pep_sf"/>
</dbReference>
<dbReference type="InterPro" id="IPR036213">
    <property type="entry name" value="Calpain_III_sf"/>
</dbReference>
<dbReference type="InterPro" id="IPR022683">
    <property type="entry name" value="Calpain_III"/>
</dbReference>
<dbReference type="PANTHER" id="PTHR10183">
    <property type="entry name" value="CALPAIN"/>
    <property type="match status" value="1"/>
</dbReference>
<keyword evidence="11" id="KW-1185">Reference proteome</keyword>
<dbReference type="Gene3D" id="1.10.238.10">
    <property type="entry name" value="EF-hand"/>
    <property type="match status" value="1"/>
</dbReference>
<reference evidence="10" key="1">
    <citation type="journal article" date="2023" name="Insect Mol. Biol.">
        <title>Genome sequencing provides insights into the evolution of gene families encoding plant cell wall-degrading enzymes in longhorned beetles.</title>
        <authorList>
            <person name="Shin N.R."/>
            <person name="Okamura Y."/>
            <person name="Kirsch R."/>
            <person name="Pauchet Y."/>
        </authorList>
    </citation>
    <scope>NUCLEOTIDE SEQUENCE</scope>
    <source>
        <strain evidence="10">AMC_N1</strain>
    </source>
</reference>
<feature type="domain" description="EF-hand" evidence="9">
    <location>
        <begin position="560"/>
        <end position="595"/>
    </location>
</feature>
<dbReference type="Gene3D" id="3.90.70.10">
    <property type="entry name" value="Cysteine proteinases"/>
    <property type="match status" value="1"/>
</dbReference>
<dbReference type="PANTHER" id="PTHR10183:SF433">
    <property type="entry name" value="CALPAIN-A-RELATED"/>
    <property type="match status" value="1"/>
</dbReference>
<dbReference type="SMART" id="SM00054">
    <property type="entry name" value="EFh"/>
    <property type="match status" value="2"/>
</dbReference>
<dbReference type="Pfam" id="PF00648">
    <property type="entry name" value="Peptidase_C2"/>
    <property type="match status" value="1"/>
</dbReference>
<evidence type="ECO:0000256" key="6">
    <source>
        <dbReference type="PIRSR" id="PIRSR622684-1"/>
    </source>
</evidence>
<dbReference type="PROSITE" id="PS00018">
    <property type="entry name" value="EF_HAND_1"/>
    <property type="match status" value="1"/>
</dbReference>
<keyword evidence="5" id="KW-0106">Calcium</keyword>
<dbReference type="Pfam" id="PF01067">
    <property type="entry name" value="Calpain_III"/>
    <property type="match status" value="1"/>
</dbReference>
<dbReference type="PRINTS" id="PR00704">
    <property type="entry name" value="CALPAIN"/>
</dbReference>
<proteinExistence type="inferred from homology"/>
<dbReference type="InterPro" id="IPR022682">
    <property type="entry name" value="Calpain_domain_III"/>
</dbReference>
<dbReference type="InterPro" id="IPR002048">
    <property type="entry name" value="EF_hand_dom"/>
</dbReference>
<dbReference type="InterPro" id="IPR000169">
    <property type="entry name" value="Pept_cys_AS"/>
</dbReference>
<dbReference type="Proteomes" id="UP001162162">
    <property type="component" value="Unassembled WGS sequence"/>
</dbReference>
<keyword evidence="3 7" id="KW-0378">Hydrolase</keyword>
<dbReference type="InterPro" id="IPR018247">
    <property type="entry name" value="EF_Hand_1_Ca_BS"/>
</dbReference>
<dbReference type="SUPFAM" id="SSF54001">
    <property type="entry name" value="Cysteine proteinases"/>
    <property type="match status" value="1"/>
</dbReference>
<evidence type="ECO:0000256" key="2">
    <source>
        <dbReference type="ARBA" id="ARBA00022670"/>
    </source>
</evidence>
<feature type="domain" description="Calpain catalytic" evidence="8">
    <location>
        <begin position="65"/>
        <end position="329"/>
    </location>
</feature>
<organism evidence="10 11">
    <name type="scientific">Aromia moschata</name>
    <dbReference type="NCBI Taxonomy" id="1265417"/>
    <lineage>
        <taxon>Eukaryota</taxon>
        <taxon>Metazoa</taxon>
        <taxon>Ecdysozoa</taxon>
        <taxon>Arthropoda</taxon>
        <taxon>Hexapoda</taxon>
        <taxon>Insecta</taxon>
        <taxon>Pterygota</taxon>
        <taxon>Neoptera</taxon>
        <taxon>Endopterygota</taxon>
        <taxon>Coleoptera</taxon>
        <taxon>Polyphaga</taxon>
        <taxon>Cucujiformia</taxon>
        <taxon>Chrysomeloidea</taxon>
        <taxon>Cerambycidae</taxon>
        <taxon>Cerambycinae</taxon>
        <taxon>Callichromatini</taxon>
        <taxon>Aromia</taxon>
    </lineage>
</organism>
<dbReference type="AlphaFoldDB" id="A0AAV8Z5V5"/>
<feature type="active site" evidence="6 7">
    <location>
        <position position="274"/>
    </location>
</feature>
<dbReference type="Pfam" id="PF13202">
    <property type="entry name" value="EF-hand_5"/>
    <property type="match status" value="1"/>
</dbReference>
<protein>
    <submittedName>
        <fullName evidence="10">Uncharacterized protein</fullName>
    </submittedName>
</protein>
<evidence type="ECO:0000313" key="11">
    <source>
        <dbReference type="Proteomes" id="UP001162162"/>
    </source>
</evidence>
<dbReference type="PROSITE" id="PS50203">
    <property type="entry name" value="CALPAIN_CAT"/>
    <property type="match status" value="1"/>
</dbReference>
<dbReference type="GO" id="GO:0006508">
    <property type="term" value="P:proteolysis"/>
    <property type="evidence" value="ECO:0007669"/>
    <property type="project" value="UniProtKB-KW"/>
</dbReference>
<dbReference type="GO" id="GO:0005737">
    <property type="term" value="C:cytoplasm"/>
    <property type="evidence" value="ECO:0007669"/>
    <property type="project" value="TreeGrafter"/>
</dbReference>
<sequence length="642" mass="74505">MFSLGRTTDYFASEQSQTCTGFDPKKIYMLGEKYSGLKPRGALQNYKKVNYLKIHNFLQKTSIWDLVENPRFISEGMDRFDVNQGDLGDCWFLAAVADVAKNHELMNLIVPSDQSCYLDYAGIFHFRFWQYGRWIDVVVDDRLPTYNGQLIFLKAKRPDKFWTPLLEKAYAKLYGSYKNIEGGYISESLQDLTGGLTEIYEELLRMTTQFNFFDMMMSAYVKRSYMGCGITNSNTVEGETEGGLYTRHAYSITRIAEISDKDGRERYKLIRIRNPWGQCEWKGDWSDNWDLVDEGTKHHLLKVKDDGEFWMHYDDFVTNYTLLEICHPNPDVLKAAQEEMRHWKSFMIDGFFKNPQYVLTISGSEEKKPYRVLIGLMQKNRRFHNLPELSIGFAIYYVGNHSSSGGRLKEDFFSSRKPIYSRHMEKSKQITGHVNLPNGRYCIIPFTEDSKASCEILLRVYSEAPFNVTENDDEVGIVSRTETLTPKVSSSPDAAIKDVFRGFAGKDEEISWTELKKILDLLLKGDKQEFSREVCRSMVAMMDSDRSGKLNFHEFFDLWEKIGMWRGIFRNYDLDQSGTISGPELREALEAADTRISNRILNMLMLRYGNETGELEMEDFLHCCIKLASMIDTPQNKFYGYD</sequence>
<accession>A0AAV8Z5V5</accession>
<dbReference type="SMART" id="SM00230">
    <property type="entry name" value="CysPc"/>
    <property type="match status" value="1"/>
</dbReference>
<dbReference type="FunFam" id="3.90.70.10:FF:000001">
    <property type="entry name" value="Calpain-1 catalytic subunit"/>
    <property type="match status" value="1"/>
</dbReference>
<evidence type="ECO:0000259" key="9">
    <source>
        <dbReference type="PROSITE" id="PS50222"/>
    </source>
</evidence>
<evidence type="ECO:0000259" key="8">
    <source>
        <dbReference type="PROSITE" id="PS50203"/>
    </source>
</evidence>
<feature type="active site" evidence="6 7">
    <location>
        <position position="90"/>
    </location>
</feature>
<evidence type="ECO:0000313" key="10">
    <source>
        <dbReference type="EMBL" id="KAJ8959429.1"/>
    </source>
</evidence>
<name>A0AAV8Z5V5_9CUCU</name>
<dbReference type="GO" id="GO:0004198">
    <property type="term" value="F:calcium-dependent cysteine-type endopeptidase activity"/>
    <property type="evidence" value="ECO:0007669"/>
    <property type="project" value="InterPro"/>
</dbReference>
<keyword evidence="2 7" id="KW-0645">Protease</keyword>
<dbReference type="Pfam" id="PF13833">
    <property type="entry name" value="EF-hand_8"/>
    <property type="match status" value="1"/>
</dbReference>
<evidence type="ECO:0000256" key="4">
    <source>
        <dbReference type="ARBA" id="ARBA00022807"/>
    </source>
</evidence>
<dbReference type="EMBL" id="JAPWTK010000013">
    <property type="protein sequence ID" value="KAJ8959429.1"/>
    <property type="molecule type" value="Genomic_DNA"/>
</dbReference>
<dbReference type="CDD" id="cd00044">
    <property type="entry name" value="CysPc"/>
    <property type="match status" value="1"/>
</dbReference>
<dbReference type="InterPro" id="IPR011992">
    <property type="entry name" value="EF-hand-dom_pair"/>
</dbReference>
<evidence type="ECO:0000256" key="7">
    <source>
        <dbReference type="PROSITE-ProRule" id="PRU00239"/>
    </source>
</evidence>
<evidence type="ECO:0000256" key="1">
    <source>
        <dbReference type="ARBA" id="ARBA00007623"/>
    </source>
</evidence>
<dbReference type="PROSITE" id="PS00139">
    <property type="entry name" value="THIOL_PROTEASE_CYS"/>
    <property type="match status" value="1"/>
</dbReference>
<dbReference type="Gene3D" id="2.60.120.380">
    <property type="match status" value="1"/>
</dbReference>
<dbReference type="SMART" id="SM00720">
    <property type="entry name" value="calpain_III"/>
    <property type="match status" value="1"/>
</dbReference>
<comment type="caution">
    <text evidence="10">The sequence shown here is derived from an EMBL/GenBank/DDBJ whole genome shotgun (WGS) entry which is preliminary data.</text>
</comment>
<comment type="similarity">
    <text evidence="1">Belongs to the peptidase C2 family.</text>
</comment>
<dbReference type="SUPFAM" id="SSF47473">
    <property type="entry name" value="EF-hand"/>
    <property type="match status" value="1"/>
</dbReference>
<dbReference type="PROSITE" id="PS50222">
    <property type="entry name" value="EF_HAND_2"/>
    <property type="match status" value="1"/>
</dbReference>